<reference evidence="3" key="1">
    <citation type="submission" date="2016-06" db="EMBL/GenBank/DDBJ databases">
        <authorList>
            <person name="Varghese N."/>
        </authorList>
    </citation>
    <scope>NUCLEOTIDE SEQUENCE [LARGE SCALE GENOMIC DNA]</scope>
    <source>
        <strain evidence="3">DSM 43171</strain>
    </source>
</reference>
<feature type="compositionally biased region" description="Basic and acidic residues" evidence="1">
    <location>
        <begin position="1"/>
        <end position="18"/>
    </location>
</feature>
<dbReference type="Proteomes" id="UP000199408">
    <property type="component" value="Unassembled WGS sequence"/>
</dbReference>
<evidence type="ECO:0000256" key="1">
    <source>
        <dbReference type="SAM" id="MobiDB-lite"/>
    </source>
</evidence>
<feature type="compositionally biased region" description="Basic and acidic residues" evidence="1">
    <location>
        <begin position="28"/>
        <end position="38"/>
    </location>
</feature>
<sequence length="77" mass="8581">MGDREKLHDLRQQAHDAGIEGNSTMTEEQLHSPRDRQGRATQMAKCTRPSGNERGRHRHLSRVGTAQTASAYAVAWA</sequence>
<protein>
    <submittedName>
        <fullName evidence="2">Uncharacterized protein</fullName>
    </submittedName>
</protein>
<dbReference type="EMBL" id="FMDN01000014">
    <property type="protein sequence ID" value="SCG60278.1"/>
    <property type="molecule type" value="Genomic_DNA"/>
</dbReference>
<feature type="region of interest" description="Disordered" evidence="1">
    <location>
        <begin position="1"/>
        <end position="67"/>
    </location>
</feature>
<name>A0A1C5IPL2_9ACTN</name>
<evidence type="ECO:0000313" key="2">
    <source>
        <dbReference type="EMBL" id="SCG60278.1"/>
    </source>
</evidence>
<evidence type="ECO:0000313" key="3">
    <source>
        <dbReference type="Proteomes" id="UP000199408"/>
    </source>
</evidence>
<proteinExistence type="predicted"/>
<gene>
    <name evidence="2" type="ORF">GA0070560_114136</name>
</gene>
<dbReference type="AlphaFoldDB" id="A0A1C5IPL2"/>
<organism evidence="2 3">
    <name type="scientific">Micromonospora halophytica</name>
    <dbReference type="NCBI Taxonomy" id="47864"/>
    <lineage>
        <taxon>Bacteria</taxon>
        <taxon>Bacillati</taxon>
        <taxon>Actinomycetota</taxon>
        <taxon>Actinomycetes</taxon>
        <taxon>Micromonosporales</taxon>
        <taxon>Micromonosporaceae</taxon>
        <taxon>Micromonospora</taxon>
    </lineage>
</organism>
<dbReference type="STRING" id="47864.GA0070560_114136"/>
<keyword evidence="3" id="KW-1185">Reference proteome</keyword>
<accession>A0A1C5IPL2</accession>